<dbReference type="AlphaFoldDB" id="A0A3Q3XE08"/>
<sequence>TRMYLLKAECPFPVQILKNTPLGMENMTKPSSWRWFHLMDEAMSGRLAGTAPVVQPSPLDEDEEHNASPPEVVADERDVMETEPVINKSQAAAVTATVPPDCTAETQETPSSSRATEVDRRLVELHREKQALEREQTEFDRELISLERDRELLNKDMANLQRDQAAVDRDRAALERDRAAVERDRLLLDRDQALFDRDRAFLERDRMFLERAREDLEKKRALVSLFQRLVEKL</sequence>
<evidence type="ECO:0000313" key="3">
    <source>
        <dbReference type="Proteomes" id="UP000261620"/>
    </source>
</evidence>
<protein>
    <submittedName>
        <fullName evidence="2">Uncharacterized protein</fullName>
    </submittedName>
</protein>
<proteinExistence type="predicted"/>
<dbReference type="OMA" id="YKMSEND"/>
<evidence type="ECO:0000256" key="1">
    <source>
        <dbReference type="SAM" id="MobiDB-lite"/>
    </source>
</evidence>
<feature type="region of interest" description="Disordered" evidence="1">
    <location>
        <begin position="89"/>
        <end position="118"/>
    </location>
</feature>
<name>A0A3Q3XE08_MOLML</name>
<dbReference type="Ensembl" id="ENSMMOT00000024506.1">
    <property type="protein sequence ID" value="ENSMMOP00000024104.1"/>
    <property type="gene ID" value="ENSMMOG00000018346.1"/>
</dbReference>
<feature type="compositionally biased region" description="Polar residues" evidence="1">
    <location>
        <begin position="104"/>
        <end position="115"/>
    </location>
</feature>
<dbReference type="STRING" id="94237.ENSMMOP00000024104"/>
<reference evidence="2" key="1">
    <citation type="submission" date="2025-08" db="UniProtKB">
        <authorList>
            <consortium name="Ensembl"/>
        </authorList>
    </citation>
    <scope>IDENTIFICATION</scope>
</reference>
<reference evidence="2" key="2">
    <citation type="submission" date="2025-09" db="UniProtKB">
        <authorList>
            <consortium name="Ensembl"/>
        </authorList>
    </citation>
    <scope>IDENTIFICATION</scope>
</reference>
<organism evidence="2 3">
    <name type="scientific">Mola mola</name>
    <name type="common">Ocean sunfish</name>
    <name type="synonym">Tetraodon mola</name>
    <dbReference type="NCBI Taxonomy" id="94237"/>
    <lineage>
        <taxon>Eukaryota</taxon>
        <taxon>Metazoa</taxon>
        <taxon>Chordata</taxon>
        <taxon>Craniata</taxon>
        <taxon>Vertebrata</taxon>
        <taxon>Euteleostomi</taxon>
        <taxon>Actinopterygii</taxon>
        <taxon>Neopterygii</taxon>
        <taxon>Teleostei</taxon>
        <taxon>Neoteleostei</taxon>
        <taxon>Acanthomorphata</taxon>
        <taxon>Eupercaria</taxon>
        <taxon>Tetraodontiformes</taxon>
        <taxon>Molidae</taxon>
        <taxon>Mola</taxon>
    </lineage>
</organism>
<keyword evidence="3" id="KW-1185">Reference proteome</keyword>
<evidence type="ECO:0000313" key="2">
    <source>
        <dbReference type="Ensembl" id="ENSMMOP00000024104.1"/>
    </source>
</evidence>
<feature type="region of interest" description="Disordered" evidence="1">
    <location>
        <begin position="50"/>
        <end position="71"/>
    </location>
</feature>
<dbReference type="Proteomes" id="UP000261620">
    <property type="component" value="Unplaced"/>
</dbReference>
<accession>A0A3Q3XE08</accession>